<accession>A0A0A9DIF0</accession>
<feature type="region of interest" description="Disordered" evidence="1">
    <location>
        <begin position="1"/>
        <end position="38"/>
    </location>
</feature>
<protein>
    <submittedName>
        <fullName evidence="2">Uncharacterized protein</fullName>
    </submittedName>
</protein>
<dbReference type="EMBL" id="GBRH01211447">
    <property type="protein sequence ID" value="JAD86448.1"/>
    <property type="molecule type" value="Transcribed_RNA"/>
</dbReference>
<evidence type="ECO:0000256" key="1">
    <source>
        <dbReference type="SAM" id="MobiDB-lite"/>
    </source>
</evidence>
<evidence type="ECO:0000313" key="2">
    <source>
        <dbReference type="EMBL" id="JAD86448.1"/>
    </source>
</evidence>
<reference evidence="2" key="2">
    <citation type="journal article" date="2015" name="Data Brief">
        <title>Shoot transcriptome of the giant reed, Arundo donax.</title>
        <authorList>
            <person name="Barrero R.A."/>
            <person name="Guerrero F.D."/>
            <person name="Moolhuijzen P."/>
            <person name="Goolsby J.A."/>
            <person name="Tidwell J."/>
            <person name="Bellgard S.E."/>
            <person name="Bellgard M.I."/>
        </authorList>
    </citation>
    <scope>NUCLEOTIDE SEQUENCE</scope>
    <source>
        <tissue evidence="2">Shoot tissue taken approximately 20 cm above the soil surface</tissue>
    </source>
</reference>
<organism evidence="2">
    <name type="scientific">Arundo donax</name>
    <name type="common">Giant reed</name>
    <name type="synonym">Donax arundinaceus</name>
    <dbReference type="NCBI Taxonomy" id="35708"/>
    <lineage>
        <taxon>Eukaryota</taxon>
        <taxon>Viridiplantae</taxon>
        <taxon>Streptophyta</taxon>
        <taxon>Embryophyta</taxon>
        <taxon>Tracheophyta</taxon>
        <taxon>Spermatophyta</taxon>
        <taxon>Magnoliopsida</taxon>
        <taxon>Liliopsida</taxon>
        <taxon>Poales</taxon>
        <taxon>Poaceae</taxon>
        <taxon>PACMAD clade</taxon>
        <taxon>Arundinoideae</taxon>
        <taxon>Arundineae</taxon>
        <taxon>Arundo</taxon>
    </lineage>
</organism>
<sequence length="38" mass="3803">MCTRSSPAFPCAHCSPAESPPQAATAAVASGEPRSIES</sequence>
<name>A0A0A9DIF0_ARUDO</name>
<dbReference type="AlphaFoldDB" id="A0A0A9DIF0"/>
<proteinExistence type="predicted"/>
<reference evidence="2" key="1">
    <citation type="submission" date="2014-09" db="EMBL/GenBank/DDBJ databases">
        <authorList>
            <person name="Magalhaes I.L.F."/>
            <person name="Oliveira U."/>
            <person name="Santos F.R."/>
            <person name="Vidigal T.H.D.A."/>
            <person name="Brescovit A.D."/>
            <person name="Santos A.J."/>
        </authorList>
    </citation>
    <scope>NUCLEOTIDE SEQUENCE</scope>
    <source>
        <tissue evidence="2">Shoot tissue taken approximately 20 cm above the soil surface</tissue>
    </source>
</reference>